<keyword evidence="1" id="KW-1133">Transmembrane helix</keyword>
<proteinExistence type="predicted"/>
<comment type="caution">
    <text evidence="2">The sequence shown here is derived from an EMBL/GenBank/DDBJ whole genome shotgun (WGS) entry which is preliminary data.</text>
</comment>
<organism evidence="2 3">
    <name type="scientific">Quercus suber</name>
    <name type="common">Cork oak</name>
    <dbReference type="NCBI Taxonomy" id="58331"/>
    <lineage>
        <taxon>Eukaryota</taxon>
        <taxon>Viridiplantae</taxon>
        <taxon>Streptophyta</taxon>
        <taxon>Embryophyta</taxon>
        <taxon>Tracheophyta</taxon>
        <taxon>Spermatophyta</taxon>
        <taxon>Magnoliopsida</taxon>
        <taxon>eudicotyledons</taxon>
        <taxon>Gunneridae</taxon>
        <taxon>Pentapetalae</taxon>
        <taxon>rosids</taxon>
        <taxon>fabids</taxon>
        <taxon>Fagales</taxon>
        <taxon>Fagaceae</taxon>
        <taxon>Quercus</taxon>
    </lineage>
</organism>
<feature type="non-terminal residue" evidence="2">
    <location>
        <position position="1"/>
    </location>
</feature>
<evidence type="ECO:0000313" key="2">
    <source>
        <dbReference type="EMBL" id="KAK7847407.1"/>
    </source>
</evidence>
<keyword evidence="3" id="KW-1185">Reference proteome</keyword>
<dbReference type="EMBL" id="PKMF04000142">
    <property type="protein sequence ID" value="KAK7847407.1"/>
    <property type="molecule type" value="Genomic_DNA"/>
</dbReference>
<dbReference type="AlphaFoldDB" id="A0AAW0L8I5"/>
<reference evidence="2 3" key="1">
    <citation type="journal article" date="2018" name="Sci. Data">
        <title>The draft genome sequence of cork oak.</title>
        <authorList>
            <person name="Ramos A.M."/>
            <person name="Usie A."/>
            <person name="Barbosa P."/>
            <person name="Barros P.M."/>
            <person name="Capote T."/>
            <person name="Chaves I."/>
            <person name="Simoes F."/>
            <person name="Abreu I."/>
            <person name="Carrasquinho I."/>
            <person name="Faro C."/>
            <person name="Guimaraes J.B."/>
            <person name="Mendonca D."/>
            <person name="Nobrega F."/>
            <person name="Rodrigues L."/>
            <person name="Saibo N.J.M."/>
            <person name="Varela M.C."/>
            <person name="Egas C."/>
            <person name="Matos J."/>
            <person name="Miguel C.M."/>
            <person name="Oliveira M.M."/>
            <person name="Ricardo C.P."/>
            <person name="Goncalves S."/>
        </authorList>
    </citation>
    <scope>NUCLEOTIDE SEQUENCE [LARGE SCALE GENOMIC DNA]</scope>
    <source>
        <strain evidence="3">cv. HL8</strain>
    </source>
</reference>
<dbReference type="GO" id="GO:0016301">
    <property type="term" value="F:kinase activity"/>
    <property type="evidence" value="ECO:0007669"/>
    <property type="project" value="UniProtKB-KW"/>
</dbReference>
<sequence length="143" mass="16475">AQVPWTIPLSSPSASWKFTVRPPCRGLFSSFSDAVSIFIQNETDLAQTKTKPFWTLLCMVLIKLFPLLIHCFKPHSRRGFVEARADDGLLEIFGLKQGWHASFVMIELISAKHGILIFNHYAEEVQTLEKQNEQRWRERLSTT</sequence>
<protein>
    <submittedName>
        <fullName evidence="2">Diacylglycerol kinase 4</fullName>
    </submittedName>
</protein>
<keyword evidence="1" id="KW-0812">Transmembrane</keyword>
<accession>A0AAW0L8I5</accession>
<evidence type="ECO:0000313" key="3">
    <source>
        <dbReference type="Proteomes" id="UP000237347"/>
    </source>
</evidence>
<name>A0AAW0L8I5_QUESU</name>
<keyword evidence="2" id="KW-0418">Kinase</keyword>
<keyword evidence="1" id="KW-0472">Membrane</keyword>
<keyword evidence="2" id="KW-0808">Transferase</keyword>
<feature type="transmembrane region" description="Helical" evidence="1">
    <location>
        <begin position="53"/>
        <end position="72"/>
    </location>
</feature>
<dbReference type="Proteomes" id="UP000237347">
    <property type="component" value="Unassembled WGS sequence"/>
</dbReference>
<gene>
    <name evidence="2" type="primary">DGK4_1</name>
    <name evidence="2" type="ORF">CFP56_006660</name>
</gene>
<evidence type="ECO:0000256" key="1">
    <source>
        <dbReference type="SAM" id="Phobius"/>
    </source>
</evidence>